<dbReference type="EMBL" id="JAPEIS010000002">
    <property type="protein sequence ID" value="KAJ8069030.1"/>
    <property type="molecule type" value="Genomic_DNA"/>
</dbReference>
<dbReference type="OrthoDB" id="5985073at2759"/>
<evidence type="ECO:0000256" key="1">
    <source>
        <dbReference type="ARBA" id="ARBA00022669"/>
    </source>
</evidence>
<feature type="chain" id="PRO_5040879179" description="LysM domain-containing protein" evidence="4">
    <location>
        <begin position="19"/>
        <end position="472"/>
    </location>
</feature>
<dbReference type="Pfam" id="PF01476">
    <property type="entry name" value="LysM"/>
    <property type="match status" value="2"/>
</dbReference>
<evidence type="ECO:0000256" key="2">
    <source>
        <dbReference type="ARBA" id="ARBA00022729"/>
    </source>
</evidence>
<sequence length="472" mass="49568">MKLFHLTSYALSLHLVGAYLVTPDGPAAPGSTSACSEWVEQSYDITCAIIEEFYGLTEAEFEAWNPATTELGIDCTLIPDLYYCVQINFSTMSTLVTSPPTSISSYPSASLITTSIPTTTSISSFTSSTTLLSTTSTTTGNGITTPTPYQTGIATNCDSFYLVVSGDECGTIASKNGISLTQFYAWNPAVGSTCEYLDLGDYVCIDIIGVTISTSTSASTTSSSNGVTTPTPIQTGMTSQCESFHLVVSGDECDTIAQNAGASFNDFYLWNPAVGSSCQYLDVGDYVCTGILPITCTSASVLAAPTEYASTCGASGFSNDGATSLLLVSYTAGSPYVESAAACGAQCLTMVACTNLYFIQGSYCNLHEETSTFFESTEAGAYSYYEAVCFSSGEACGSFGFSNGGTLLVSYTSGSYVESAAACGAQCLSTAACTNLYFIEGSYCNLHAGEATFFDSTSAGYYSWYQYDCFEC</sequence>
<evidence type="ECO:0000256" key="3">
    <source>
        <dbReference type="ARBA" id="ARBA00023026"/>
    </source>
</evidence>
<dbReference type="CDD" id="cd00118">
    <property type="entry name" value="LysM"/>
    <property type="match status" value="2"/>
</dbReference>
<dbReference type="PROSITE" id="PS51257">
    <property type="entry name" value="PROKAR_LIPOPROTEIN"/>
    <property type="match status" value="1"/>
</dbReference>
<reference evidence="6" key="1">
    <citation type="submission" date="2022-11" db="EMBL/GenBank/DDBJ databases">
        <title>Genome Resource of Sclerotinia nivalis Strain SnTB1, a Plant Pathogen Isolated from American Ginseng.</title>
        <authorList>
            <person name="Fan S."/>
        </authorList>
    </citation>
    <scope>NUCLEOTIDE SEQUENCE</scope>
    <source>
        <strain evidence="6">SnTB1</strain>
    </source>
</reference>
<keyword evidence="7" id="KW-1185">Reference proteome</keyword>
<evidence type="ECO:0000313" key="6">
    <source>
        <dbReference type="EMBL" id="KAJ8069030.1"/>
    </source>
</evidence>
<feature type="signal peptide" evidence="4">
    <location>
        <begin position="1"/>
        <end position="18"/>
    </location>
</feature>
<keyword evidence="1" id="KW-0147">Chitin-binding</keyword>
<organism evidence="6 7">
    <name type="scientific">Sclerotinia nivalis</name>
    <dbReference type="NCBI Taxonomy" id="352851"/>
    <lineage>
        <taxon>Eukaryota</taxon>
        <taxon>Fungi</taxon>
        <taxon>Dikarya</taxon>
        <taxon>Ascomycota</taxon>
        <taxon>Pezizomycotina</taxon>
        <taxon>Leotiomycetes</taxon>
        <taxon>Helotiales</taxon>
        <taxon>Sclerotiniaceae</taxon>
        <taxon>Sclerotinia</taxon>
    </lineage>
</organism>
<dbReference type="InterPro" id="IPR018392">
    <property type="entry name" value="LysM"/>
</dbReference>
<dbReference type="AlphaFoldDB" id="A0A9X0DNV9"/>
<proteinExistence type="predicted"/>
<gene>
    <name evidence="6" type="ORF">OCU04_002704</name>
</gene>
<dbReference type="SMART" id="SM00257">
    <property type="entry name" value="LysM"/>
    <property type="match status" value="2"/>
</dbReference>
<keyword evidence="2 4" id="KW-0732">Signal</keyword>
<feature type="domain" description="LysM" evidence="5">
    <location>
        <begin position="159"/>
        <end position="205"/>
    </location>
</feature>
<dbReference type="PANTHER" id="PTHR34997:SF2">
    <property type="entry name" value="LYSM DOMAIN-CONTAINING PROTEIN-RELATED"/>
    <property type="match status" value="1"/>
</dbReference>
<dbReference type="GO" id="GO:0008061">
    <property type="term" value="F:chitin binding"/>
    <property type="evidence" value="ECO:0007669"/>
    <property type="project" value="UniProtKB-KW"/>
</dbReference>
<dbReference type="InterPro" id="IPR052210">
    <property type="entry name" value="LysM1-like"/>
</dbReference>
<dbReference type="PROSITE" id="PS51782">
    <property type="entry name" value="LYSM"/>
    <property type="match status" value="2"/>
</dbReference>
<keyword evidence="3" id="KW-0843">Virulence</keyword>
<accession>A0A9X0DNV9</accession>
<dbReference type="Gene3D" id="3.10.350.10">
    <property type="entry name" value="LysM domain"/>
    <property type="match status" value="3"/>
</dbReference>
<evidence type="ECO:0000256" key="4">
    <source>
        <dbReference type="SAM" id="SignalP"/>
    </source>
</evidence>
<name>A0A9X0DNV9_9HELO</name>
<dbReference type="Proteomes" id="UP001152300">
    <property type="component" value="Unassembled WGS sequence"/>
</dbReference>
<evidence type="ECO:0000259" key="5">
    <source>
        <dbReference type="PROSITE" id="PS51782"/>
    </source>
</evidence>
<evidence type="ECO:0000313" key="7">
    <source>
        <dbReference type="Proteomes" id="UP001152300"/>
    </source>
</evidence>
<protein>
    <recommendedName>
        <fullName evidence="5">LysM domain-containing protein</fullName>
    </recommendedName>
</protein>
<comment type="caution">
    <text evidence="6">The sequence shown here is derived from an EMBL/GenBank/DDBJ whole genome shotgun (WGS) entry which is preliminary data.</text>
</comment>
<dbReference type="PANTHER" id="PTHR34997">
    <property type="entry name" value="AM15"/>
    <property type="match status" value="1"/>
</dbReference>
<dbReference type="InterPro" id="IPR036779">
    <property type="entry name" value="LysM_dom_sf"/>
</dbReference>
<dbReference type="SUPFAM" id="SSF54106">
    <property type="entry name" value="LysM domain"/>
    <property type="match status" value="2"/>
</dbReference>
<feature type="domain" description="LysM" evidence="5">
    <location>
        <begin position="243"/>
        <end position="289"/>
    </location>
</feature>